<dbReference type="Proteomes" id="UP000291106">
    <property type="component" value="Chromosome"/>
</dbReference>
<sequence length="159" mass="18189">MSAPLPWYKQFWPWFLIVLPMCAVVASVTTLKIAMDNSDSLVAEDYYKQGKGINMDLKKIKHAKTIGMQYLVTVDDHQLVLSQQGGPEYGAALTVDFFHPTLEDKDFEVLATADAKGNYKIALQESISGPWEVRLESFDGKWRIQQRIDIQDDVEYWLN</sequence>
<dbReference type="EMBL" id="CP036200">
    <property type="protein sequence ID" value="QBF84606.1"/>
    <property type="molecule type" value="Genomic_DNA"/>
</dbReference>
<organism evidence="2 3">
    <name type="scientific">Shewanella maritima</name>
    <dbReference type="NCBI Taxonomy" id="2520507"/>
    <lineage>
        <taxon>Bacteria</taxon>
        <taxon>Pseudomonadati</taxon>
        <taxon>Pseudomonadota</taxon>
        <taxon>Gammaproteobacteria</taxon>
        <taxon>Alteromonadales</taxon>
        <taxon>Shewanellaceae</taxon>
        <taxon>Shewanella</taxon>
    </lineage>
</organism>
<evidence type="ECO:0000313" key="2">
    <source>
        <dbReference type="EMBL" id="QBF84606.1"/>
    </source>
</evidence>
<keyword evidence="1" id="KW-0812">Transmembrane</keyword>
<dbReference type="RefSeq" id="WP_130602883.1">
    <property type="nucleotide sequence ID" value="NZ_CP036200.1"/>
</dbReference>
<name>A0A411PM51_9GAMM</name>
<feature type="transmembrane region" description="Helical" evidence="1">
    <location>
        <begin position="12"/>
        <end position="31"/>
    </location>
</feature>
<keyword evidence="1" id="KW-0472">Membrane</keyword>
<dbReference type="InterPro" id="IPR008620">
    <property type="entry name" value="FixH"/>
</dbReference>
<accession>A0A411PM51</accession>
<dbReference type="Pfam" id="PF05751">
    <property type="entry name" value="FixH"/>
    <property type="match status" value="1"/>
</dbReference>
<evidence type="ECO:0000313" key="3">
    <source>
        <dbReference type="Proteomes" id="UP000291106"/>
    </source>
</evidence>
<reference evidence="2 3" key="1">
    <citation type="submission" date="2019-02" db="EMBL/GenBank/DDBJ databases">
        <title>Shewanella sp. D4-2 isolated from Dokdo Island.</title>
        <authorList>
            <person name="Baek K."/>
        </authorList>
    </citation>
    <scope>NUCLEOTIDE SEQUENCE [LARGE SCALE GENOMIC DNA]</scope>
    <source>
        <strain evidence="2 3">D4-2</strain>
    </source>
</reference>
<protein>
    <submittedName>
        <fullName evidence="2">Cytochrome C oxidase Cbb3</fullName>
    </submittedName>
</protein>
<evidence type="ECO:0000256" key="1">
    <source>
        <dbReference type="SAM" id="Phobius"/>
    </source>
</evidence>
<proteinExistence type="predicted"/>
<keyword evidence="1" id="KW-1133">Transmembrane helix</keyword>
<dbReference type="KEGG" id="smai:EXU30_19475"/>
<dbReference type="AlphaFoldDB" id="A0A411PM51"/>
<dbReference type="OrthoDB" id="5295180at2"/>
<gene>
    <name evidence="2" type="ORF">EXU30_19475</name>
</gene>
<keyword evidence="3" id="KW-1185">Reference proteome</keyword>